<keyword evidence="2" id="KW-0121">Carboxypeptidase</keyword>
<evidence type="ECO:0000313" key="3">
    <source>
        <dbReference type="Proteomes" id="UP000283616"/>
    </source>
</evidence>
<reference evidence="2 3" key="1">
    <citation type="submission" date="2018-08" db="EMBL/GenBank/DDBJ databases">
        <title>A genome reference for cultivated species of the human gut microbiota.</title>
        <authorList>
            <person name="Zou Y."/>
            <person name="Xue W."/>
            <person name="Luo G."/>
        </authorList>
    </citation>
    <scope>NUCLEOTIDE SEQUENCE [LARGE SCALE GENOMIC DNA]</scope>
    <source>
        <strain evidence="2 3">AF37-12</strain>
    </source>
</reference>
<organism evidence="2 3">
    <name type="scientific">Bacteroides thetaiotaomicron</name>
    <dbReference type="NCBI Taxonomy" id="818"/>
    <lineage>
        <taxon>Bacteria</taxon>
        <taxon>Pseudomonadati</taxon>
        <taxon>Bacteroidota</taxon>
        <taxon>Bacteroidia</taxon>
        <taxon>Bacteroidales</taxon>
        <taxon>Bacteroidaceae</taxon>
        <taxon>Bacteroides</taxon>
    </lineage>
</organism>
<keyword evidence="1" id="KW-0472">Membrane</keyword>
<dbReference type="Gene3D" id="2.60.40.1120">
    <property type="entry name" value="Carboxypeptidase-like, regulatory domain"/>
    <property type="match status" value="1"/>
</dbReference>
<keyword evidence="1" id="KW-0812">Transmembrane</keyword>
<keyword evidence="2" id="KW-0645">Protease</keyword>
<feature type="transmembrane region" description="Helical" evidence="1">
    <location>
        <begin position="185"/>
        <end position="207"/>
    </location>
</feature>
<keyword evidence="1" id="KW-1133">Transmembrane helix</keyword>
<feature type="transmembrane region" description="Helical" evidence="1">
    <location>
        <begin position="118"/>
        <end position="140"/>
    </location>
</feature>
<evidence type="ECO:0000313" key="2">
    <source>
        <dbReference type="EMBL" id="RHL61666.1"/>
    </source>
</evidence>
<feature type="transmembrane region" description="Helical" evidence="1">
    <location>
        <begin position="147"/>
        <end position="165"/>
    </location>
</feature>
<sequence length="219" mass="25718">MKKQLVYLIALLLLQTSCDRVFTMSGHVIDELGNPINNAKIVTSEKETLYSDSLGYFMLNLYGPGSYSDKLEVLVTKKGYETKYFDLSQQKDIHDLSLRMKTSNRELIPSYPKSTVRLFYLINLIITNLFIISTLFFILYKKIKYKWIWMLLILVANITIQVNYINRHWNVDIGGLPFYLKHYAYYPFTIKIACPIISIVFWISYIYTQRSTLSTKKQI</sequence>
<accession>A0A415M3E4</accession>
<dbReference type="Proteomes" id="UP000283616">
    <property type="component" value="Unassembled WGS sequence"/>
</dbReference>
<keyword evidence="2" id="KW-0378">Hydrolase</keyword>
<protein>
    <submittedName>
        <fullName evidence="2">Carboxypeptidase regulatory-like domain-containing protein</fullName>
    </submittedName>
</protein>
<dbReference type="InterPro" id="IPR008969">
    <property type="entry name" value="CarboxyPept-like_regulatory"/>
</dbReference>
<evidence type="ECO:0000256" key="1">
    <source>
        <dbReference type="SAM" id="Phobius"/>
    </source>
</evidence>
<dbReference type="SUPFAM" id="SSF49464">
    <property type="entry name" value="Carboxypeptidase regulatory domain-like"/>
    <property type="match status" value="1"/>
</dbReference>
<comment type="caution">
    <text evidence="2">The sequence shown here is derived from an EMBL/GenBank/DDBJ whole genome shotgun (WGS) entry which is preliminary data.</text>
</comment>
<gene>
    <name evidence="2" type="ORF">DW011_06705</name>
</gene>
<dbReference type="EMBL" id="QROV01000006">
    <property type="protein sequence ID" value="RHL61666.1"/>
    <property type="molecule type" value="Genomic_DNA"/>
</dbReference>
<name>A0A415M3E4_BACT4</name>
<proteinExistence type="predicted"/>
<dbReference type="AlphaFoldDB" id="A0A415M3E4"/>
<dbReference type="RefSeq" id="WP_118417461.1">
    <property type="nucleotide sequence ID" value="NZ_QROV01000006.1"/>
</dbReference>
<dbReference type="GO" id="GO:0004180">
    <property type="term" value="F:carboxypeptidase activity"/>
    <property type="evidence" value="ECO:0007669"/>
    <property type="project" value="UniProtKB-KW"/>
</dbReference>